<sequence>MAAFRPVRALQRGLDVLRLLNEESPRTATTLARDTKLPQPTVVRILETLIASGYVYKNKDTSEFAVTARVLSLSQGYDAGSRLVQLAQPLIEQLRSAIGWPSNLAVYLDSEAAMSIAYTNRSAMGLSVPGRLGARLPLLVTGVGRVLLASVTEEKRAQIFGQLKKSKSLWDTDPQFWQGLDEILAETRSRGYAFADQSYLDDIYDSRIWAVAVPITVKGEVTAAISTLILQGTGPRDKIVGRVLPRLRKTADEIGRQLGKEQP</sequence>
<feature type="domain" description="IclR-ED" evidence="5">
    <location>
        <begin position="69"/>
        <end position="260"/>
    </location>
</feature>
<reference evidence="6 7" key="1">
    <citation type="submission" date="2020-08" db="EMBL/GenBank/DDBJ databases">
        <title>Genomic Encyclopedia of Type Strains, Phase IV (KMG-IV): sequencing the most valuable type-strain genomes for metagenomic binning, comparative biology and taxonomic classification.</title>
        <authorList>
            <person name="Goeker M."/>
        </authorList>
    </citation>
    <scope>NUCLEOTIDE SEQUENCE [LARGE SCALE GENOMIC DNA]</scope>
    <source>
        <strain evidence="6 7">DSM 102134</strain>
    </source>
</reference>
<dbReference type="Pfam" id="PF09339">
    <property type="entry name" value="HTH_IclR"/>
    <property type="match status" value="1"/>
</dbReference>
<keyword evidence="3" id="KW-0804">Transcription</keyword>
<evidence type="ECO:0000256" key="1">
    <source>
        <dbReference type="ARBA" id="ARBA00023015"/>
    </source>
</evidence>
<dbReference type="PANTHER" id="PTHR30136:SF23">
    <property type="entry name" value="DNA-BINDING TRANSCRIPTIONAL ACTIVATOR MHPR"/>
    <property type="match status" value="1"/>
</dbReference>
<organism evidence="6 7">
    <name type="scientific">Pseudorhizobium flavum</name>
    <dbReference type="NCBI Taxonomy" id="1335061"/>
    <lineage>
        <taxon>Bacteria</taxon>
        <taxon>Pseudomonadati</taxon>
        <taxon>Pseudomonadota</taxon>
        <taxon>Alphaproteobacteria</taxon>
        <taxon>Hyphomicrobiales</taxon>
        <taxon>Rhizobiaceae</taxon>
        <taxon>Rhizobium/Agrobacterium group</taxon>
        <taxon>Pseudorhizobium</taxon>
    </lineage>
</organism>
<dbReference type="GO" id="GO:0045892">
    <property type="term" value="P:negative regulation of DNA-templated transcription"/>
    <property type="evidence" value="ECO:0007669"/>
    <property type="project" value="TreeGrafter"/>
</dbReference>
<dbReference type="InterPro" id="IPR036388">
    <property type="entry name" value="WH-like_DNA-bd_sf"/>
</dbReference>
<dbReference type="SMART" id="SM00346">
    <property type="entry name" value="HTH_ICLR"/>
    <property type="match status" value="1"/>
</dbReference>
<dbReference type="InterPro" id="IPR029016">
    <property type="entry name" value="GAF-like_dom_sf"/>
</dbReference>
<dbReference type="EMBL" id="JACHEJ010000015">
    <property type="protein sequence ID" value="MBB6181940.1"/>
    <property type="molecule type" value="Genomic_DNA"/>
</dbReference>
<evidence type="ECO:0000256" key="3">
    <source>
        <dbReference type="ARBA" id="ARBA00023163"/>
    </source>
</evidence>
<dbReference type="Proteomes" id="UP000535501">
    <property type="component" value="Unassembled WGS sequence"/>
</dbReference>
<dbReference type="GO" id="GO:0003700">
    <property type="term" value="F:DNA-binding transcription factor activity"/>
    <property type="evidence" value="ECO:0007669"/>
    <property type="project" value="TreeGrafter"/>
</dbReference>
<comment type="caution">
    <text evidence="6">The sequence shown here is derived from an EMBL/GenBank/DDBJ whole genome shotgun (WGS) entry which is preliminary data.</text>
</comment>
<dbReference type="InterPro" id="IPR036390">
    <property type="entry name" value="WH_DNA-bd_sf"/>
</dbReference>
<evidence type="ECO:0000259" key="5">
    <source>
        <dbReference type="PROSITE" id="PS51078"/>
    </source>
</evidence>
<dbReference type="InterPro" id="IPR014757">
    <property type="entry name" value="Tscrpt_reg_IclR_C"/>
</dbReference>
<dbReference type="PROSITE" id="PS51078">
    <property type="entry name" value="ICLR_ED"/>
    <property type="match status" value="1"/>
</dbReference>
<dbReference type="AlphaFoldDB" id="A0A7X0DEL8"/>
<evidence type="ECO:0000259" key="4">
    <source>
        <dbReference type="PROSITE" id="PS51077"/>
    </source>
</evidence>
<name>A0A7X0DEL8_9HYPH</name>
<protein>
    <submittedName>
        <fullName evidence="6">IclR family mhp operon transcriptional activator</fullName>
    </submittedName>
</protein>
<gene>
    <name evidence="6" type="ORF">HNQ75_003928</name>
</gene>
<dbReference type="RefSeq" id="WP_139346265.1">
    <property type="nucleotide sequence ID" value="NZ_JACHEJ010000015.1"/>
</dbReference>
<keyword evidence="7" id="KW-1185">Reference proteome</keyword>
<evidence type="ECO:0000256" key="2">
    <source>
        <dbReference type="ARBA" id="ARBA00023125"/>
    </source>
</evidence>
<keyword evidence="1" id="KW-0805">Transcription regulation</keyword>
<evidence type="ECO:0000313" key="6">
    <source>
        <dbReference type="EMBL" id="MBB6181940.1"/>
    </source>
</evidence>
<dbReference type="InterPro" id="IPR005471">
    <property type="entry name" value="Tscrpt_reg_IclR_N"/>
</dbReference>
<dbReference type="GO" id="GO:0003677">
    <property type="term" value="F:DNA binding"/>
    <property type="evidence" value="ECO:0007669"/>
    <property type="project" value="UniProtKB-KW"/>
</dbReference>
<dbReference type="SUPFAM" id="SSF55781">
    <property type="entry name" value="GAF domain-like"/>
    <property type="match status" value="1"/>
</dbReference>
<dbReference type="Gene3D" id="1.10.10.10">
    <property type="entry name" value="Winged helix-like DNA-binding domain superfamily/Winged helix DNA-binding domain"/>
    <property type="match status" value="1"/>
</dbReference>
<proteinExistence type="predicted"/>
<dbReference type="SUPFAM" id="SSF46785">
    <property type="entry name" value="Winged helix' DNA-binding domain"/>
    <property type="match status" value="1"/>
</dbReference>
<dbReference type="Pfam" id="PF01614">
    <property type="entry name" value="IclR_C"/>
    <property type="match status" value="1"/>
</dbReference>
<keyword evidence="2" id="KW-0238">DNA-binding</keyword>
<dbReference type="Gene3D" id="3.30.450.40">
    <property type="match status" value="1"/>
</dbReference>
<dbReference type="PROSITE" id="PS51077">
    <property type="entry name" value="HTH_ICLR"/>
    <property type="match status" value="1"/>
</dbReference>
<accession>A0A7X0DEL8</accession>
<dbReference type="PANTHER" id="PTHR30136">
    <property type="entry name" value="HELIX-TURN-HELIX TRANSCRIPTIONAL REGULATOR, ICLR FAMILY"/>
    <property type="match status" value="1"/>
</dbReference>
<feature type="domain" description="HTH iclR-type" evidence="4">
    <location>
        <begin position="7"/>
        <end position="68"/>
    </location>
</feature>
<evidence type="ECO:0000313" key="7">
    <source>
        <dbReference type="Proteomes" id="UP000535501"/>
    </source>
</evidence>
<dbReference type="InterPro" id="IPR050707">
    <property type="entry name" value="HTH_MetabolicPath_Reg"/>
</dbReference>